<sequence length="509" mass="56075">MKTLGQITLAIDLLPPRLSRLGTGGIHWLAVDKQADAQVLALQFLEGLPSEQAVSLIYLEGSDEGRLPAFVRAGAEGAVTLFRLSSKNGYKGLERLPRELERARVLGRALLFLMPADLLRHVPDVAAWALALNRVLMRAETPMLMLCHGRGGTFPDTLAGQLSGLARLESGDDSYHYHIDGWRNDQGLQAGHSLELILHEGRFGVAPDRTLNPDSVITGEQRLIQKEALLGMPLPSRRWLAQAMSEAFWQQALGAQTGFVVVAVSNNAEVGELARQIHHLRAARGAGLVIVVREMQTCLRQMEQEVLLQSGTNLIVPAGTSHAALLCLLNSLQGQLWHRPRMEHPDTLMHQLRPPRVRGLQSPQQFLHLVDGILQSSAGKVRHQLLKLPLRPGLTLEQCWGQIHLRREGDLACLMDNTCYLFLFGCRDDGLEAALDNICRLPWGDLFSQCQILSGSDALPRRAFEHAEVAPVVETDDIDGGCGKPPVTTPRTLFTPVPIRLPCKEIHPS</sequence>
<name>A0A7W1WV90_9GAMM</name>
<protein>
    <recommendedName>
        <fullName evidence="3">Cellulose biosynthesis protein BcsE</fullName>
    </recommendedName>
</protein>
<accession>A0A7W1WV90</accession>
<dbReference type="Proteomes" id="UP000538931">
    <property type="component" value="Unassembled WGS sequence"/>
</dbReference>
<evidence type="ECO:0000313" key="1">
    <source>
        <dbReference type="EMBL" id="MBA4500839.1"/>
    </source>
</evidence>
<gene>
    <name evidence="1" type="ORF">H1S06_00400</name>
</gene>
<reference evidence="1 2" key="1">
    <citation type="submission" date="2020-07" db="EMBL/GenBank/DDBJ databases">
        <title>Bacterium isolated from marien macroalgae.</title>
        <authorList>
            <person name="Zhu K."/>
            <person name="Lu D."/>
            <person name="Du Z."/>
        </authorList>
    </citation>
    <scope>NUCLEOTIDE SEQUENCE [LARGE SCALE GENOMIC DNA]</scope>
    <source>
        <strain evidence="1 2">3-1745</strain>
    </source>
</reference>
<dbReference type="AlphaFoldDB" id="A0A7W1WV90"/>
<evidence type="ECO:0008006" key="3">
    <source>
        <dbReference type="Google" id="ProtNLM"/>
    </source>
</evidence>
<comment type="caution">
    <text evidence="1">The sequence shown here is derived from an EMBL/GenBank/DDBJ whole genome shotgun (WGS) entry which is preliminary data.</text>
</comment>
<dbReference type="Pfam" id="PF10995">
    <property type="entry name" value="CBP_BcsE"/>
    <property type="match status" value="1"/>
</dbReference>
<dbReference type="RefSeq" id="WP_181736312.1">
    <property type="nucleotide sequence ID" value="NZ_JACEMT010000013.1"/>
</dbReference>
<dbReference type="EMBL" id="JACEMT010000013">
    <property type="protein sequence ID" value="MBA4500839.1"/>
    <property type="molecule type" value="Genomic_DNA"/>
</dbReference>
<dbReference type="GO" id="GO:0035438">
    <property type="term" value="F:cyclic-di-GMP binding"/>
    <property type="evidence" value="ECO:0007669"/>
    <property type="project" value="InterPro"/>
</dbReference>
<organism evidence="1 2">
    <name type="scientific">Marinobacterium marinum</name>
    <dbReference type="NCBI Taxonomy" id="2756129"/>
    <lineage>
        <taxon>Bacteria</taxon>
        <taxon>Pseudomonadati</taxon>
        <taxon>Pseudomonadota</taxon>
        <taxon>Gammaproteobacteria</taxon>
        <taxon>Oceanospirillales</taxon>
        <taxon>Oceanospirillaceae</taxon>
        <taxon>Marinobacterium</taxon>
    </lineage>
</organism>
<dbReference type="InterPro" id="IPR017745">
    <property type="entry name" value="BcsE"/>
</dbReference>
<evidence type="ECO:0000313" key="2">
    <source>
        <dbReference type="Proteomes" id="UP000538931"/>
    </source>
</evidence>
<keyword evidence="2" id="KW-1185">Reference proteome</keyword>
<proteinExistence type="predicted"/>